<evidence type="ECO:0000313" key="7">
    <source>
        <dbReference type="Proteomes" id="UP001549921"/>
    </source>
</evidence>
<feature type="compositionally biased region" description="Basic and acidic residues" evidence="5">
    <location>
        <begin position="660"/>
        <end position="670"/>
    </location>
</feature>
<feature type="compositionally biased region" description="Basic and acidic residues" evidence="5">
    <location>
        <begin position="459"/>
        <end position="470"/>
    </location>
</feature>
<keyword evidence="3" id="KW-0698">rRNA processing</keyword>
<protein>
    <recommendedName>
        <fullName evidence="8">Ribosomal RNA processing protein 1 homolog</fullName>
    </recommendedName>
</protein>
<reference evidence="6 7" key="1">
    <citation type="submission" date="2024-06" db="EMBL/GenBank/DDBJ databases">
        <title>A chromosome-level genome assembly of beet webworm, Loxostege sticticalis.</title>
        <authorList>
            <person name="Zhang Y."/>
        </authorList>
    </citation>
    <scope>NUCLEOTIDE SEQUENCE [LARGE SCALE GENOMIC DNA]</scope>
    <source>
        <strain evidence="6">AQ028</strain>
        <tissue evidence="6">Male pupae</tissue>
    </source>
</reference>
<feature type="region of interest" description="Disordered" evidence="5">
    <location>
        <begin position="1"/>
        <end position="20"/>
    </location>
</feature>
<gene>
    <name evidence="6" type="ORF">ABMA28_011401</name>
</gene>
<dbReference type="GO" id="GO:0006364">
    <property type="term" value="P:rRNA processing"/>
    <property type="evidence" value="ECO:0007669"/>
    <property type="project" value="UniProtKB-KW"/>
</dbReference>
<feature type="compositionally biased region" description="Basic residues" evidence="5">
    <location>
        <begin position="488"/>
        <end position="501"/>
    </location>
</feature>
<dbReference type="GO" id="GO:0005634">
    <property type="term" value="C:nucleus"/>
    <property type="evidence" value="ECO:0007669"/>
    <property type="project" value="UniProtKB-SubCell"/>
</dbReference>
<feature type="region of interest" description="Disordered" evidence="5">
    <location>
        <begin position="690"/>
        <end position="738"/>
    </location>
</feature>
<feature type="region of interest" description="Disordered" evidence="5">
    <location>
        <begin position="411"/>
        <end position="630"/>
    </location>
</feature>
<feature type="compositionally biased region" description="Basic and acidic residues" evidence="5">
    <location>
        <begin position="608"/>
        <end position="630"/>
    </location>
</feature>
<proteinExistence type="inferred from homology"/>
<comment type="subcellular location">
    <subcellularLocation>
        <location evidence="1">Nucleus</location>
    </subcellularLocation>
</comment>
<feature type="compositionally biased region" description="Basic and acidic residues" evidence="5">
    <location>
        <begin position="518"/>
        <end position="555"/>
    </location>
</feature>
<evidence type="ECO:0000256" key="5">
    <source>
        <dbReference type="SAM" id="MobiDB-lite"/>
    </source>
</evidence>
<dbReference type="AlphaFoldDB" id="A0ABD0S555"/>
<feature type="compositionally biased region" description="Acidic residues" evidence="5">
    <location>
        <begin position="283"/>
        <end position="304"/>
    </location>
</feature>
<dbReference type="Pfam" id="PF05997">
    <property type="entry name" value="Nop52"/>
    <property type="match status" value="1"/>
</dbReference>
<dbReference type="PANTHER" id="PTHR13026:SF0">
    <property type="entry name" value="RIBOSOMAL RNA PROCESSING 1B"/>
    <property type="match status" value="1"/>
</dbReference>
<comment type="similarity">
    <text evidence="2">Belongs to the RRP1 family.</text>
</comment>
<evidence type="ECO:0000313" key="6">
    <source>
        <dbReference type="EMBL" id="KAL0809169.1"/>
    </source>
</evidence>
<evidence type="ECO:0000256" key="1">
    <source>
        <dbReference type="ARBA" id="ARBA00004123"/>
    </source>
</evidence>
<dbReference type="InterPro" id="IPR010301">
    <property type="entry name" value="RRP1"/>
</dbReference>
<feature type="region of interest" description="Disordered" evidence="5">
    <location>
        <begin position="645"/>
        <end position="674"/>
    </location>
</feature>
<keyword evidence="4" id="KW-0539">Nucleus</keyword>
<sequence length="738" mass="84389">MKTVNKIKEKKRKSLKKPKVKNKKEKVLIVAQEIKFARLLSGNEKKTRDRVLKTFKKWLLNCFERGYEFKEDDFTRVWKGLFYAVWMSDKPLVQEELCETIAGILDLFPPEQVKYALLMSKAGFKVLATEWFGIDHHRMDKFLMLVRRYLRGSLRVVRRCGWELPACTAYADMLSNSDGLLCARTPLYARNAGSMLMHVVDCFLEELAKVSEGEIPSSSVTELLRPFCAYMCAGDSTTLCVACRRLLTELLRQTDHGLQYRERTRAWQQMGCPRGGPDALEPASDDEEQNGVSDDEYEDDDDDGEKPLDPRAGRVDVTLQPVPVDAGGVARTLRELLATAGSKAHKRTKICLQRFEQLAKDEYPLKVEDVYSDEEVERPKPGRAAKELKALEKKLVAASDELALRGLSRKHRKRVLAKSRAGVAVVAEPDPDITSTNGDWAVEATESKTAEKKQKKHKLDNSNKENVHKDRNAKKPKLTDKHADKRKDKTQKHGNKHKVHEKNKLSTDNKKVQHKSKEKTEVKSQEKLDNGKQTKSQDKIANKTCEKQEKLDNKSNDTQQNKSSERLQNKSNEKLQNKSNEQENKSNEKQQNKSNDKLQVKSNLQENKSNEKLQTKSNDKLQNKSNEKVKTVEIVAKQKVKLQEKNINKLPTKDHKKKNEKIQTKVEVKSPKQSYDTPKKVKFVLKNNSMQGPIDYYKSVRQSPNIPHDGSKKPTKSNLKPSTPSPLNPFAKKKLRLK</sequence>
<dbReference type="Proteomes" id="UP001549921">
    <property type="component" value="Unassembled WGS sequence"/>
</dbReference>
<accession>A0ABD0S555</accession>
<dbReference type="PANTHER" id="PTHR13026">
    <property type="entry name" value="NNP-1 PROTEIN NOVEL NUCLEAR PROTEIN 1 NOP52"/>
    <property type="match status" value="1"/>
</dbReference>
<evidence type="ECO:0000256" key="3">
    <source>
        <dbReference type="ARBA" id="ARBA00022552"/>
    </source>
</evidence>
<dbReference type="EMBL" id="JBEDNZ010000029">
    <property type="protein sequence ID" value="KAL0809169.1"/>
    <property type="molecule type" value="Genomic_DNA"/>
</dbReference>
<evidence type="ECO:0000256" key="4">
    <source>
        <dbReference type="ARBA" id="ARBA00023242"/>
    </source>
</evidence>
<feature type="compositionally biased region" description="Basic and acidic residues" evidence="5">
    <location>
        <begin position="477"/>
        <end position="487"/>
    </location>
</feature>
<organism evidence="6 7">
    <name type="scientific">Loxostege sticticalis</name>
    <name type="common">Beet webworm moth</name>
    <dbReference type="NCBI Taxonomy" id="481309"/>
    <lineage>
        <taxon>Eukaryota</taxon>
        <taxon>Metazoa</taxon>
        <taxon>Ecdysozoa</taxon>
        <taxon>Arthropoda</taxon>
        <taxon>Hexapoda</taxon>
        <taxon>Insecta</taxon>
        <taxon>Pterygota</taxon>
        <taxon>Neoptera</taxon>
        <taxon>Endopterygota</taxon>
        <taxon>Lepidoptera</taxon>
        <taxon>Glossata</taxon>
        <taxon>Ditrysia</taxon>
        <taxon>Pyraloidea</taxon>
        <taxon>Crambidae</taxon>
        <taxon>Pyraustinae</taxon>
        <taxon>Loxostege</taxon>
    </lineage>
</organism>
<feature type="compositionally biased region" description="Basic residues" evidence="5">
    <location>
        <begin position="8"/>
        <end position="20"/>
    </location>
</feature>
<evidence type="ECO:0008006" key="8">
    <source>
        <dbReference type="Google" id="ProtNLM"/>
    </source>
</evidence>
<feature type="compositionally biased region" description="Basic and acidic residues" evidence="5">
    <location>
        <begin position="305"/>
        <end position="314"/>
    </location>
</feature>
<comment type="caution">
    <text evidence="6">The sequence shown here is derived from an EMBL/GenBank/DDBJ whole genome shotgun (WGS) entry which is preliminary data.</text>
</comment>
<feature type="compositionally biased region" description="Basic and acidic residues" evidence="5">
    <location>
        <begin position="563"/>
        <end position="599"/>
    </location>
</feature>
<name>A0ABD0S555_LOXSC</name>
<feature type="compositionally biased region" description="Basic and acidic residues" evidence="5">
    <location>
        <begin position="502"/>
        <end position="511"/>
    </location>
</feature>
<evidence type="ECO:0000256" key="2">
    <source>
        <dbReference type="ARBA" id="ARBA00006374"/>
    </source>
</evidence>
<feature type="region of interest" description="Disordered" evidence="5">
    <location>
        <begin position="269"/>
        <end position="320"/>
    </location>
</feature>